<dbReference type="Proteomes" id="UP000293764">
    <property type="component" value="Unassembled WGS sequence"/>
</dbReference>
<feature type="domain" description="TadE-like" evidence="1">
    <location>
        <begin position="7"/>
        <end position="49"/>
    </location>
</feature>
<evidence type="ECO:0000313" key="2">
    <source>
        <dbReference type="EMBL" id="RYV49380.1"/>
    </source>
</evidence>
<dbReference type="NCBIfam" id="NF041390">
    <property type="entry name" value="TadE_Rv3655c"/>
    <property type="match status" value="1"/>
</dbReference>
<accession>A0A4Q5MV48</accession>
<keyword evidence="3" id="KW-1185">Reference proteome</keyword>
<dbReference type="AlphaFoldDB" id="A0A4Q5MV48"/>
<dbReference type="RefSeq" id="WP_130104265.1">
    <property type="nucleotide sequence ID" value="NZ_SDWW01000083.1"/>
</dbReference>
<name>A0A4Q5MV48_9MICO</name>
<reference evidence="2 3" key="1">
    <citation type="submission" date="2019-01" db="EMBL/GenBank/DDBJ databases">
        <title>Novel species of Cellulomonas.</title>
        <authorList>
            <person name="Liu Q."/>
            <person name="Xin Y.-H."/>
        </authorList>
    </citation>
    <scope>NUCLEOTIDE SEQUENCE [LARGE SCALE GENOMIC DNA]</scope>
    <source>
        <strain evidence="2 3">HLT2-17</strain>
    </source>
</reference>
<evidence type="ECO:0000259" key="1">
    <source>
        <dbReference type="Pfam" id="PF07811"/>
    </source>
</evidence>
<proteinExistence type="predicted"/>
<dbReference type="InterPro" id="IPR049790">
    <property type="entry name" value="Rv3655c/TadE"/>
</dbReference>
<sequence length="113" mass="11162">MRARERGSVTVELALALPAVALLLVAVLVLGSAAVGQLRCADAARAGARAAALGEEPAQIAATARRVAGPGAAVGVDLNGEWVTVTVSRGVVAGPFSSAPLRAQASAVARVEP</sequence>
<dbReference type="EMBL" id="SDWW01000083">
    <property type="protein sequence ID" value="RYV49380.1"/>
    <property type="molecule type" value="Genomic_DNA"/>
</dbReference>
<dbReference type="InterPro" id="IPR012495">
    <property type="entry name" value="TadE-like_dom"/>
</dbReference>
<organism evidence="2 3">
    <name type="scientific">Pengzhenrongella frigida</name>
    <dbReference type="NCBI Taxonomy" id="1259133"/>
    <lineage>
        <taxon>Bacteria</taxon>
        <taxon>Bacillati</taxon>
        <taxon>Actinomycetota</taxon>
        <taxon>Actinomycetes</taxon>
        <taxon>Micrococcales</taxon>
        <taxon>Pengzhenrongella</taxon>
    </lineage>
</organism>
<gene>
    <name evidence="2" type="ORF">EUA98_19060</name>
</gene>
<evidence type="ECO:0000313" key="3">
    <source>
        <dbReference type="Proteomes" id="UP000293764"/>
    </source>
</evidence>
<protein>
    <submittedName>
        <fullName evidence="2">Pilus assembly protein TadE</fullName>
    </submittedName>
</protein>
<dbReference type="Pfam" id="PF07811">
    <property type="entry name" value="TadE"/>
    <property type="match status" value="1"/>
</dbReference>
<comment type="caution">
    <text evidence="2">The sequence shown here is derived from an EMBL/GenBank/DDBJ whole genome shotgun (WGS) entry which is preliminary data.</text>
</comment>